<dbReference type="Ensembl" id="ENSHHUT00000035126.1">
    <property type="protein sequence ID" value="ENSHHUP00000033771.1"/>
    <property type="gene ID" value="ENSHHUG00000021307.1"/>
</dbReference>
<dbReference type="SMART" id="SM00082">
    <property type="entry name" value="LRRCT"/>
    <property type="match status" value="1"/>
</dbReference>
<name>A0A4W5M550_9TELE</name>
<dbReference type="STRING" id="62062.ENSHHUP00000033771"/>
<dbReference type="SUPFAM" id="SSF48726">
    <property type="entry name" value="Immunoglobulin"/>
    <property type="match status" value="1"/>
</dbReference>
<dbReference type="PROSITE" id="PS50835">
    <property type="entry name" value="IG_LIKE"/>
    <property type="match status" value="1"/>
</dbReference>
<evidence type="ECO:0000259" key="5">
    <source>
        <dbReference type="PROSITE" id="PS50835"/>
    </source>
</evidence>
<reference evidence="7" key="1">
    <citation type="submission" date="2018-06" db="EMBL/GenBank/DDBJ databases">
        <title>Genome assembly of Danube salmon.</title>
        <authorList>
            <person name="Macqueen D.J."/>
            <person name="Gundappa M.K."/>
        </authorList>
    </citation>
    <scope>NUCLEOTIDE SEQUENCE [LARGE SCALE GENOMIC DNA]</scope>
</reference>
<evidence type="ECO:0000313" key="6">
    <source>
        <dbReference type="Ensembl" id="ENSHHUP00000033771.1"/>
    </source>
</evidence>
<evidence type="ECO:0000256" key="3">
    <source>
        <dbReference type="ARBA" id="ARBA00022729"/>
    </source>
</evidence>
<dbReference type="Proteomes" id="UP000314982">
    <property type="component" value="Unassembled WGS sequence"/>
</dbReference>
<keyword evidence="2" id="KW-0433">Leucine-rich repeat</keyword>
<dbReference type="InterPro" id="IPR036179">
    <property type="entry name" value="Ig-like_dom_sf"/>
</dbReference>
<evidence type="ECO:0000256" key="2">
    <source>
        <dbReference type="ARBA" id="ARBA00022614"/>
    </source>
</evidence>
<reference evidence="6" key="2">
    <citation type="submission" date="2025-08" db="UniProtKB">
        <authorList>
            <consortium name="Ensembl"/>
        </authorList>
    </citation>
    <scope>IDENTIFICATION</scope>
</reference>
<evidence type="ECO:0000256" key="4">
    <source>
        <dbReference type="ARBA" id="ARBA00023170"/>
    </source>
</evidence>
<proteinExistence type="inferred from homology"/>
<sequence>MMVLTLLPYPLRHFSTESLFCDCQLEWLLLWARANGVRLGNDTLCVHPTHLHGLEVHNLRETQLRCDEPLELPLFQLIPSQRQVVFRGDRLPLQCTVSYLDPSVTLLWHHNGHVVHS</sequence>
<dbReference type="GO" id="GO:0014069">
    <property type="term" value="C:postsynaptic density"/>
    <property type="evidence" value="ECO:0007669"/>
    <property type="project" value="TreeGrafter"/>
</dbReference>
<dbReference type="Gene3D" id="3.80.10.10">
    <property type="entry name" value="Ribonuclease Inhibitor"/>
    <property type="match status" value="1"/>
</dbReference>
<dbReference type="GO" id="GO:0098978">
    <property type="term" value="C:glutamatergic synapse"/>
    <property type="evidence" value="ECO:0007669"/>
    <property type="project" value="TreeGrafter"/>
</dbReference>
<dbReference type="PANTHER" id="PTHR45930">
    <property type="entry name" value="G-PROTEIN COUPLED RECEPTOR 124-LIKE PROTEIN"/>
    <property type="match status" value="1"/>
</dbReference>
<feature type="domain" description="Ig-like" evidence="5">
    <location>
        <begin position="73"/>
        <end position="117"/>
    </location>
</feature>
<dbReference type="PANTHER" id="PTHR45930:SF3">
    <property type="entry name" value="ADHESION G PROTEIN-COUPLED RECEPTOR A1"/>
    <property type="match status" value="1"/>
</dbReference>
<dbReference type="InterPro" id="IPR007110">
    <property type="entry name" value="Ig-like_dom"/>
</dbReference>
<accession>A0A4W5M550</accession>
<evidence type="ECO:0000256" key="1">
    <source>
        <dbReference type="ARBA" id="ARBA00007343"/>
    </source>
</evidence>
<comment type="similarity">
    <text evidence="1">Belongs to the G-protein coupled receptor 2 family. Adhesion G-protein coupled receptor (ADGR) subfamily.</text>
</comment>
<keyword evidence="4" id="KW-0675">Receptor</keyword>
<dbReference type="AlphaFoldDB" id="A0A4W5M550"/>
<reference evidence="6" key="3">
    <citation type="submission" date="2025-09" db="UniProtKB">
        <authorList>
            <consortium name="Ensembl"/>
        </authorList>
    </citation>
    <scope>IDENTIFICATION</scope>
</reference>
<evidence type="ECO:0000313" key="7">
    <source>
        <dbReference type="Proteomes" id="UP000314982"/>
    </source>
</evidence>
<dbReference type="InterPro" id="IPR051963">
    <property type="entry name" value="Adhesion_GPCR_A"/>
</dbReference>
<keyword evidence="7" id="KW-1185">Reference proteome</keyword>
<dbReference type="GO" id="GO:0005886">
    <property type="term" value="C:plasma membrane"/>
    <property type="evidence" value="ECO:0007669"/>
    <property type="project" value="TreeGrafter"/>
</dbReference>
<dbReference type="GO" id="GO:0007166">
    <property type="term" value="P:cell surface receptor signaling pathway"/>
    <property type="evidence" value="ECO:0007669"/>
    <property type="project" value="TreeGrafter"/>
</dbReference>
<organism evidence="6 7">
    <name type="scientific">Hucho hucho</name>
    <name type="common">huchen</name>
    <dbReference type="NCBI Taxonomy" id="62062"/>
    <lineage>
        <taxon>Eukaryota</taxon>
        <taxon>Metazoa</taxon>
        <taxon>Chordata</taxon>
        <taxon>Craniata</taxon>
        <taxon>Vertebrata</taxon>
        <taxon>Euteleostomi</taxon>
        <taxon>Actinopterygii</taxon>
        <taxon>Neopterygii</taxon>
        <taxon>Teleostei</taxon>
        <taxon>Protacanthopterygii</taxon>
        <taxon>Salmoniformes</taxon>
        <taxon>Salmonidae</taxon>
        <taxon>Salmoninae</taxon>
        <taxon>Hucho</taxon>
    </lineage>
</organism>
<dbReference type="InterPro" id="IPR000483">
    <property type="entry name" value="Cys-rich_flank_reg_C"/>
</dbReference>
<keyword evidence="3" id="KW-0732">Signal</keyword>
<protein>
    <recommendedName>
        <fullName evidence="5">Ig-like domain-containing protein</fullName>
    </recommendedName>
</protein>
<dbReference type="InterPro" id="IPR032675">
    <property type="entry name" value="LRR_dom_sf"/>
</dbReference>